<feature type="coiled-coil region" evidence="1">
    <location>
        <begin position="8"/>
        <end position="42"/>
    </location>
</feature>
<dbReference type="STRING" id="1280949.HAD_17126"/>
<keyword evidence="4" id="KW-1185">Reference proteome</keyword>
<proteinExistence type="predicted"/>
<dbReference type="InterPro" id="IPR010982">
    <property type="entry name" value="Lambda_DNA-bd_dom_sf"/>
</dbReference>
<evidence type="ECO:0000313" key="3">
    <source>
        <dbReference type="EMBL" id="KCZ82570.1"/>
    </source>
</evidence>
<dbReference type="OrthoDB" id="407979at2"/>
<evidence type="ECO:0000313" key="4">
    <source>
        <dbReference type="Proteomes" id="UP000027446"/>
    </source>
</evidence>
<reference evidence="3 4" key="1">
    <citation type="journal article" date="2014" name="Antonie Van Leeuwenhoek">
        <title>Hyphomonas beringensis sp. nov. and Hyphomonas chukchiensis sp. nov., isolated from surface seawater of the Bering Sea and Chukchi Sea.</title>
        <authorList>
            <person name="Li C."/>
            <person name="Lai Q."/>
            <person name="Li G."/>
            <person name="Dong C."/>
            <person name="Wang J."/>
            <person name="Liao Y."/>
            <person name="Shao Z."/>
        </authorList>
    </citation>
    <scope>NUCLEOTIDE SEQUENCE [LARGE SCALE GENOMIC DNA]</scope>
    <source>
        <strain evidence="3 4">MHS-3</strain>
    </source>
</reference>
<dbReference type="eggNOG" id="COG1396">
    <property type="taxonomic scope" value="Bacteria"/>
</dbReference>
<dbReference type="SUPFAM" id="SSF47413">
    <property type="entry name" value="lambda repressor-like DNA-binding domains"/>
    <property type="match status" value="1"/>
</dbReference>
<dbReference type="Gene3D" id="1.10.260.40">
    <property type="entry name" value="lambda repressor-like DNA-binding domains"/>
    <property type="match status" value="1"/>
</dbReference>
<dbReference type="SMART" id="SM00530">
    <property type="entry name" value="HTH_XRE"/>
    <property type="match status" value="1"/>
</dbReference>
<gene>
    <name evidence="3" type="ORF">HAD_17126</name>
</gene>
<keyword evidence="1" id="KW-0175">Coiled coil</keyword>
<comment type="caution">
    <text evidence="3">The sequence shown here is derived from an EMBL/GenBank/DDBJ whole genome shotgun (WGS) entry which is preliminary data.</text>
</comment>
<dbReference type="RefSeq" id="WP_035574040.1">
    <property type="nucleotide sequence ID" value="NZ_ARYH01000005.1"/>
</dbReference>
<keyword evidence="3" id="KW-0238">DNA-binding</keyword>
<dbReference type="EMBL" id="ARYH01000005">
    <property type="protein sequence ID" value="KCZ82570.1"/>
    <property type="molecule type" value="Genomic_DNA"/>
</dbReference>
<dbReference type="InterPro" id="IPR001387">
    <property type="entry name" value="Cro/C1-type_HTH"/>
</dbReference>
<dbReference type="AlphaFoldDB" id="A0A069DZY7"/>
<dbReference type="Pfam" id="PF01381">
    <property type="entry name" value="HTH_3"/>
    <property type="match status" value="1"/>
</dbReference>
<evidence type="ECO:0000259" key="2">
    <source>
        <dbReference type="PROSITE" id="PS50943"/>
    </source>
</evidence>
<dbReference type="GO" id="GO:0003677">
    <property type="term" value="F:DNA binding"/>
    <property type="evidence" value="ECO:0007669"/>
    <property type="project" value="UniProtKB-KW"/>
</dbReference>
<name>A0A069DZY7_9PROT</name>
<feature type="domain" description="HTH cro/C1-type" evidence="2">
    <location>
        <begin position="62"/>
        <end position="115"/>
    </location>
</feature>
<protein>
    <submittedName>
        <fullName evidence="3">DNA-binding protein</fullName>
    </submittedName>
</protein>
<dbReference type="CDD" id="cd00093">
    <property type="entry name" value="HTH_XRE"/>
    <property type="match status" value="1"/>
</dbReference>
<evidence type="ECO:0000256" key="1">
    <source>
        <dbReference type="SAM" id="Coils"/>
    </source>
</evidence>
<organism evidence="3 4">
    <name type="scientific">Hyphomonas adhaerens MHS-3</name>
    <dbReference type="NCBI Taxonomy" id="1280949"/>
    <lineage>
        <taxon>Bacteria</taxon>
        <taxon>Pseudomonadati</taxon>
        <taxon>Pseudomonadota</taxon>
        <taxon>Alphaproteobacteria</taxon>
        <taxon>Hyphomonadales</taxon>
        <taxon>Hyphomonadaceae</taxon>
        <taxon>Hyphomonas</taxon>
    </lineage>
</organism>
<dbReference type="PATRIC" id="fig|1280949.3.peg.3474"/>
<dbReference type="PROSITE" id="PS50943">
    <property type="entry name" value="HTH_CROC1"/>
    <property type="match status" value="1"/>
</dbReference>
<sequence length="117" mass="13230">MPSDDQFVYSLELKILDLENLVKTLEKRIDELEAKQASAAQMAQPDVPEDVLRQIEMGDHPIRALRQYRLMTQKELSAKCGIRANHISAMERGMPFGLKTAKRLAEALEVPVGLLTR</sequence>
<dbReference type="Proteomes" id="UP000027446">
    <property type="component" value="Unassembled WGS sequence"/>
</dbReference>
<accession>A0A069DZY7</accession>